<dbReference type="Gene3D" id="3.40.50.300">
    <property type="entry name" value="P-loop containing nucleotide triphosphate hydrolases"/>
    <property type="match status" value="1"/>
</dbReference>
<evidence type="ECO:0000256" key="1">
    <source>
        <dbReference type="SAM" id="MobiDB-lite"/>
    </source>
</evidence>
<evidence type="ECO:0000313" key="3">
    <source>
        <dbReference type="Proteomes" id="UP000320672"/>
    </source>
</evidence>
<keyword evidence="2" id="KW-0808">Transferase</keyword>
<dbReference type="InterPro" id="IPR050445">
    <property type="entry name" value="Bact_polysacc_biosynth/exp"/>
</dbReference>
<dbReference type="RefSeq" id="WP_145350301.1">
    <property type="nucleotide sequence ID" value="NZ_CP036262.1"/>
</dbReference>
<dbReference type="Proteomes" id="UP000320672">
    <property type="component" value="Chromosome"/>
</dbReference>
<dbReference type="EMBL" id="CP036262">
    <property type="protein sequence ID" value="QDS92092.1"/>
    <property type="molecule type" value="Genomic_DNA"/>
</dbReference>
<name>A0A517MB27_9BACT</name>
<dbReference type="EC" id="2.7.10.2" evidence="2"/>
<feature type="region of interest" description="Disordered" evidence="1">
    <location>
        <begin position="194"/>
        <end position="250"/>
    </location>
</feature>
<dbReference type="SUPFAM" id="SSF52540">
    <property type="entry name" value="P-loop containing nucleoside triphosphate hydrolases"/>
    <property type="match status" value="1"/>
</dbReference>
<dbReference type="Pfam" id="PF09140">
    <property type="entry name" value="MipZ"/>
    <property type="match status" value="1"/>
</dbReference>
<sequence>MSKIDQAFVKAFAKERPRTAPPTPESIAAEMVAMGMSSFWVDPSNNDLLRKDEPQSIGQTSTGRRRGSRSVKSAPPVSPPAQAASPSASDEPSKAAPDASVSKRIRPDQATASTESHSIELLRFDRAQMEISPEKLLRARLDASSFPAFTVAHDSLEDIVPERISAADATLPVDTTEEATTHVDDARFVPTTWGDHAPAPATPQIDHPEVASSASAPAPAAPETVSAPLPAAGPLRFDSPHPSRPATEVNSNAYQTAVEEVAEIQFAPASEEADVTRREMPAVEKAVPVQEAVSPNAFAQQAMEQASPVQSLPFQEAPLPVEQSSASAPKTSGAFEAAWEVDGFDAPSIVRELMVAGDMVNNAGQPLAQAAAEGMQAVLVSSPRRGDGRSTLAMALALSAAATGCRVALVDGDWEKPSLADDFQLELEFGWPEAIRGGVPLSETAVHGVEDGVTLFPIVPAENAPQPSADALRQTVDSLRPHFDLILVDGPTADTPLQYSGFQSAIVIHNRQSYDSVGLNHCIQQLRYAGIAHVGVAENFSA</sequence>
<keyword evidence="3" id="KW-1185">Reference proteome</keyword>
<dbReference type="AlphaFoldDB" id="A0A517MB27"/>
<dbReference type="GO" id="GO:0005886">
    <property type="term" value="C:plasma membrane"/>
    <property type="evidence" value="ECO:0007669"/>
    <property type="project" value="TreeGrafter"/>
</dbReference>
<proteinExistence type="predicted"/>
<dbReference type="InterPro" id="IPR015223">
    <property type="entry name" value="MipZ"/>
</dbReference>
<dbReference type="KEGG" id="rml:FF011L_08280"/>
<dbReference type="PANTHER" id="PTHR32309:SF13">
    <property type="entry name" value="FERRIC ENTEROBACTIN TRANSPORT PROTEIN FEPE"/>
    <property type="match status" value="1"/>
</dbReference>
<evidence type="ECO:0000313" key="2">
    <source>
        <dbReference type="EMBL" id="QDS92092.1"/>
    </source>
</evidence>
<reference evidence="2 3" key="1">
    <citation type="submission" date="2019-02" db="EMBL/GenBank/DDBJ databases">
        <title>Deep-cultivation of Planctomycetes and their phenomic and genomic characterization uncovers novel biology.</title>
        <authorList>
            <person name="Wiegand S."/>
            <person name="Jogler M."/>
            <person name="Boedeker C."/>
            <person name="Pinto D."/>
            <person name="Vollmers J."/>
            <person name="Rivas-Marin E."/>
            <person name="Kohn T."/>
            <person name="Peeters S.H."/>
            <person name="Heuer A."/>
            <person name="Rast P."/>
            <person name="Oberbeckmann S."/>
            <person name="Bunk B."/>
            <person name="Jeske O."/>
            <person name="Meyerdierks A."/>
            <person name="Storesund J.E."/>
            <person name="Kallscheuer N."/>
            <person name="Luecker S."/>
            <person name="Lage O.M."/>
            <person name="Pohl T."/>
            <person name="Merkel B.J."/>
            <person name="Hornburger P."/>
            <person name="Mueller R.-W."/>
            <person name="Bruemmer F."/>
            <person name="Labrenz M."/>
            <person name="Spormann A.M."/>
            <person name="Op den Camp H."/>
            <person name="Overmann J."/>
            <person name="Amann R."/>
            <person name="Jetten M.S.M."/>
            <person name="Mascher T."/>
            <person name="Medema M.H."/>
            <person name="Devos D.P."/>
            <person name="Kaster A.-K."/>
            <person name="Ovreas L."/>
            <person name="Rohde M."/>
            <person name="Galperin M.Y."/>
            <person name="Jogler C."/>
        </authorList>
    </citation>
    <scope>NUCLEOTIDE SEQUENCE [LARGE SCALE GENOMIC DNA]</scope>
    <source>
        <strain evidence="2 3">FF011L</strain>
    </source>
</reference>
<organism evidence="2 3">
    <name type="scientific">Roseimaritima multifibrata</name>
    <dbReference type="NCBI Taxonomy" id="1930274"/>
    <lineage>
        <taxon>Bacteria</taxon>
        <taxon>Pseudomonadati</taxon>
        <taxon>Planctomycetota</taxon>
        <taxon>Planctomycetia</taxon>
        <taxon>Pirellulales</taxon>
        <taxon>Pirellulaceae</taxon>
        <taxon>Roseimaritima</taxon>
    </lineage>
</organism>
<keyword evidence="2" id="KW-0418">Kinase</keyword>
<protein>
    <submittedName>
        <fullName evidence="2">Tyrosine-protein kinase CpsD</fullName>
        <ecNumber evidence="2">2.7.10.2</ecNumber>
    </submittedName>
</protein>
<dbReference type="GO" id="GO:0004715">
    <property type="term" value="F:non-membrane spanning protein tyrosine kinase activity"/>
    <property type="evidence" value="ECO:0007669"/>
    <property type="project" value="UniProtKB-EC"/>
</dbReference>
<feature type="region of interest" description="Disordered" evidence="1">
    <location>
        <begin position="41"/>
        <end position="117"/>
    </location>
</feature>
<feature type="compositionally biased region" description="Low complexity" evidence="1">
    <location>
        <begin position="210"/>
        <end position="228"/>
    </location>
</feature>
<dbReference type="InterPro" id="IPR027417">
    <property type="entry name" value="P-loop_NTPase"/>
</dbReference>
<gene>
    <name evidence="2" type="primary">cpsD</name>
    <name evidence="2" type="ORF">FF011L_08280</name>
</gene>
<dbReference type="PANTHER" id="PTHR32309">
    <property type="entry name" value="TYROSINE-PROTEIN KINASE"/>
    <property type="match status" value="1"/>
</dbReference>
<dbReference type="OrthoDB" id="238666at2"/>
<accession>A0A517MB27</accession>
<feature type="compositionally biased region" description="Low complexity" evidence="1">
    <location>
        <begin position="70"/>
        <end position="100"/>
    </location>
</feature>